<proteinExistence type="predicted"/>
<evidence type="ECO:0000313" key="2">
    <source>
        <dbReference type="Proteomes" id="UP001596016"/>
    </source>
</evidence>
<sequence>MTRTSNCNACTYYEDHVANLAKVEEDSGLCRYNPPVTQLEPDAPGLWPVVSASDWCGHFSEAHAS</sequence>
<keyword evidence="2" id="KW-1185">Reference proteome</keyword>
<dbReference type="EMBL" id="JBHSLL010000009">
    <property type="protein sequence ID" value="MFC5384706.1"/>
    <property type="molecule type" value="Genomic_DNA"/>
</dbReference>
<name>A0ABW0GV25_9HYPH</name>
<comment type="caution">
    <text evidence="1">The sequence shown here is derived from an EMBL/GenBank/DDBJ whole genome shotgun (WGS) entry which is preliminary data.</text>
</comment>
<protein>
    <submittedName>
        <fullName evidence="1">Uncharacterized protein</fullName>
    </submittedName>
</protein>
<evidence type="ECO:0000313" key="1">
    <source>
        <dbReference type="EMBL" id="MFC5384706.1"/>
    </source>
</evidence>
<organism evidence="1 2">
    <name type="scientific">Aquamicrobium segne</name>
    <dbReference type="NCBI Taxonomy" id="469547"/>
    <lineage>
        <taxon>Bacteria</taxon>
        <taxon>Pseudomonadati</taxon>
        <taxon>Pseudomonadota</taxon>
        <taxon>Alphaproteobacteria</taxon>
        <taxon>Hyphomicrobiales</taxon>
        <taxon>Phyllobacteriaceae</taxon>
        <taxon>Aquamicrobium</taxon>
    </lineage>
</organism>
<reference evidence="2" key="1">
    <citation type="journal article" date="2019" name="Int. J. Syst. Evol. Microbiol.">
        <title>The Global Catalogue of Microorganisms (GCM) 10K type strain sequencing project: providing services to taxonomists for standard genome sequencing and annotation.</title>
        <authorList>
            <consortium name="The Broad Institute Genomics Platform"/>
            <consortium name="The Broad Institute Genome Sequencing Center for Infectious Disease"/>
            <person name="Wu L."/>
            <person name="Ma J."/>
        </authorList>
    </citation>
    <scope>NUCLEOTIDE SEQUENCE [LARGE SCALE GENOMIC DNA]</scope>
    <source>
        <strain evidence="2">CGMCC 4.1415</strain>
    </source>
</reference>
<dbReference type="RefSeq" id="WP_378227550.1">
    <property type="nucleotide sequence ID" value="NZ_JBHSLL010000009.1"/>
</dbReference>
<dbReference type="Proteomes" id="UP001596016">
    <property type="component" value="Unassembled WGS sequence"/>
</dbReference>
<gene>
    <name evidence="1" type="ORF">ACFPLB_01870</name>
</gene>
<accession>A0ABW0GV25</accession>